<dbReference type="EMBL" id="CP080507">
    <property type="protein sequence ID" value="QYM77716.1"/>
    <property type="molecule type" value="Genomic_DNA"/>
</dbReference>
<organism evidence="1 2">
    <name type="scientific">Horticoccus luteus</name>
    <dbReference type="NCBI Taxonomy" id="2862869"/>
    <lineage>
        <taxon>Bacteria</taxon>
        <taxon>Pseudomonadati</taxon>
        <taxon>Verrucomicrobiota</taxon>
        <taxon>Opitutia</taxon>
        <taxon>Opitutales</taxon>
        <taxon>Opitutaceae</taxon>
        <taxon>Horticoccus</taxon>
    </lineage>
</organism>
<protein>
    <submittedName>
        <fullName evidence="1">Uncharacterized protein</fullName>
    </submittedName>
</protein>
<evidence type="ECO:0000313" key="1">
    <source>
        <dbReference type="EMBL" id="QYM77716.1"/>
    </source>
</evidence>
<evidence type="ECO:0000313" key="2">
    <source>
        <dbReference type="Proteomes" id="UP000825051"/>
    </source>
</evidence>
<reference evidence="1" key="1">
    <citation type="submission" date="2021-08" db="EMBL/GenBank/DDBJ databases">
        <title>Genome of a novel bacterium of the phylum Verrucomicrobia, Oleiharenicola sp. KSB-15.</title>
        <authorList>
            <person name="Chung J.-H."/>
            <person name="Ahn J.-H."/>
            <person name="Yoon Y."/>
            <person name="Kim D.-Y."/>
            <person name="An S.-H."/>
            <person name="Park I."/>
            <person name="Yeon J."/>
        </authorList>
    </citation>
    <scope>NUCLEOTIDE SEQUENCE</scope>
    <source>
        <strain evidence="1">KSB-15</strain>
    </source>
</reference>
<proteinExistence type="predicted"/>
<gene>
    <name evidence="1" type="ORF">K0B96_10305</name>
</gene>
<name>A0A8F9TRM2_9BACT</name>
<accession>A0A8F9TRM2</accession>
<dbReference type="RefSeq" id="WP_220160820.1">
    <property type="nucleotide sequence ID" value="NZ_CP080507.1"/>
</dbReference>
<sequence length="151" mass="17020">MSTISVTRIAANFKPTVNYPRLALVHDGRRALLYFTGRRQRGAEEERAVAVFEGCLASRFGYPNDEALPGHPLYRYGLGDYDFFEVSSSPWMEEVRAQNRVSFPKFDMPARKHFIVTAHDESFECLADSVAVHPASSFPVEHLAPRISAVE</sequence>
<dbReference type="KEGG" id="ole:K0B96_10305"/>
<keyword evidence="2" id="KW-1185">Reference proteome</keyword>
<dbReference type="Proteomes" id="UP000825051">
    <property type="component" value="Chromosome"/>
</dbReference>
<dbReference type="AlphaFoldDB" id="A0A8F9TRM2"/>